<dbReference type="InterPro" id="IPR023801">
    <property type="entry name" value="His_deacetylse_dom"/>
</dbReference>
<proteinExistence type="predicted"/>
<sequence>MSSSDPPRQDPHKEPPEKGRRESLKSMMARKKREMRDVPQPGMSCTLVDPYANATASNYITRGQTGVCYDADSLKHKCEWDDKYPENPQRLTVIMDKCYEKGLLLRCQSLPNYLRTDLYEKILTMHSKEHYEKLKNLCQCANVATMECEASCYDSVYFNRFTFDSACRSLSSVLNLVTAVAKRDVQNGMAFVRPPGHHAMQDEYNGYCFFNNVAIAAEHCIQEGLSKRVMIVDIDVHHGQGTQQMFYERNDVLYFSIHRYEHGTFWPNLLESNFNYIGKGDGLGYNVNVPLNTTGLTDDDYLAIVFSILLPLGYEFNPDLIIVSAGYDAALGCPEGKMNVTPGFYAHLITLLSGLARGQIAVCLEGGYFLPTLSEAASLTLKALLGGPCPILDPIRAVHPTVVETICNVRRTLYKKWKCFKICEVIPPDELTGNPDEHRYKICYFGDTEKPPYPTRRCYPENSVPEHNYYARINKALRERYRGSPNLPVYYVYDDQMLLHTPQVGDVERPERPERLTTIMKLFDDFGVENRCVRTPIVRRDFSAYSPHSRNYFHTVNNTMRQTKDVYVNEYTHDAVLLAVSGLLNLIDVIMNATARAGVAIVRPPGHHAEHNTPMGFCFVNNVAVAANYLNMKYNLQRILIVDFDIHHGNGTQNVFYQSSHVMYISIHKDEDGKFFPTNSPRHYTYDGYGCGKGYNINIPFNRDKMGDTEYLAAFHNIILPAAYSYGPQIVIVSAGFDAGIHDPLGGYQVNPETFGHFIQMLKPLAEGRLILALEGGYNVTTTSYAMTICTKVLLGDPVIMPKNIYKKFSSEACRTIREVSNHFKRYYNIFTINKRLSSVPVLIKKVERFTEDTYHAELSKVLDIEKVDDNEYVEGEMRCLNASTR</sequence>
<evidence type="ECO:0000256" key="2">
    <source>
        <dbReference type="SAM" id="MobiDB-lite"/>
    </source>
</evidence>
<comment type="caution">
    <text evidence="4">The sequence shown here is derived from an EMBL/GenBank/DDBJ whole genome shotgun (WGS) entry which is preliminary data.</text>
</comment>
<comment type="catalytic activity">
    <reaction evidence="1">
        <text>N(6)-acetyl-L-lysyl-[histone] + H2O = L-lysyl-[histone] + acetate</text>
        <dbReference type="Rhea" id="RHEA:58196"/>
        <dbReference type="Rhea" id="RHEA-COMP:9845"/>
        <dbReference type="Rhea" id="RHEA-COMP:11338"/>
        <dbReference type="ChEBI" id="CHEBI:15377"/>
        <dbReference type="ChEBI" id="CHEBI:29969"/>
        <dbReference type="ChEBI" id="CHEBI:30089"/>
        <dbReference type="ChEBI" id="CHEBI:61930"/>
        <dbReference type="EC" id="3.5.1.98"/>
    </reaction>
</comment>
<dbReference type="PANTHER" id="PTHR10625">
    <property type="entry name" value="HISTONE DEACETYLASE HDAC1-RELATED"/>
    <property type="match status" value="1"/>
</dbReference>
<dbReference type="GO" id="GO:0040029">
    <property type="term" value="P:epigenetic regulation of gene expression"/>
    <property type="evidence" value="ECO:0007669"/>
    <property type="project" value="TreeGrafter"/>
</dbReference>
<dbReference type="Pfam" id="PF00850">
    <property type="entry name" value="Hist_deacetyl"/>
    <property type="match status" value="2"/>
</dbReference>
<evidence type="ECO:0000259" key="3">
    <source>
        <dbReference type="Pfam" id="PF00850"/>
    </source>
</evidence>
<feature type="compositionally biased region" description="Basic and acidic residues" evidence="2">
    <location>
        <begin position="7"/>
        <end position="24"/>
    </location>
</feature>
<accession>A0A8J6LF07</accession>
<evidence type="ECO:0000256" key="1">
    <source>
        <dbReference type="ARBA" id="ARBA00048287"/>
    </source>
</evidence>
<reference evidence="4" key="1">
    <citation type="journal article" date="2020" name="J Insects Food Feed">
        <title>The yellow mealworm (Tenebrio molitor) genome: a resource for the emerging insects as food and feed industry.</title>
        <authorList>
            <person name="Eriksson T."/>
            <person name="Andere A."/>
            <person name="Kelstrup H."/>
            <person name="Emery V."/>
            <person name="Picard C."/>
        </authorList>
    </citation>
    <scope>NUCLEOTIDE SEQUENCE</scope>
    <source>
        <strain evidence="4">Stoneville</strain>
        <tissue evidence="4">Whole head</tissue>
    </source>
</reference>
<dbReference type="SUPFAM" id="SSF52768">
    <property type="entry name" value="Arginase/deacetylase"/>
    <property type="match status" value="2"/>
</dbReference>
<evidence type="ECO:0000313" key="4">
    <source>
        <dbReference type="EMBL" id="KAH0820569.1"/>
    </source>
</evidence>
<dbReference type="PANTHER" id="PTHR10625:SF38">
    <property type="entry name" value="HISTONE DEACETYLASE 6, ISOFORM G"/>
    <property type="match status" value="1"/>
</dbReference>
<dbReference type="GO" id="GO:0141221">
    <property type="term" value="F:histone deacetylase activity, hydrolytic mechanism"/>
    <property type="evidence" value="ECO:0007669"/>
    <property type="project" value="UniProtKB-EC"/>
</dbReference>
<dbReference type="EMBL" id="JABDTM020011516">
    <property type="protein sequence ID" value="KAH0820569.1"/>
    <property type="molecule type" value="Genomic_DNA"/>
</dbReference>
<reference evidence="4" key="2">
    <citation type="submission" date="2021-08" db="EMBL/GenBank/DDBJ databases">
        <authorList>
            <person name="Eriksson T."/>
        </authorList>
    </citation>
    <scope>NUCLEOTIDE SEQUENCE</scope>
    <source>
        <strain evidence="4">Stoneville</strain>
        <tissue evidence="4">Whole head</tissue>
    </source>
</reference>
<feature type="domain" description="Histone deacetylase" evidence="3">
    <location>
        <begin position="510"/>
        <end position="793"/>
    </location>
</feature>
<name>A0A8J6LF07_TENMO</name>
<dbReference type="Proteomes" id="UP000719412">
    <property type="component" value="Unassembled WGS sequence"/>
</dbReference>
<dbReference type="InterPro" id="IPR000286">
    <property type="entry name" value="HDACs"/>
</dbReference>
<dbReference type="GO" id="GO:0000118">
    <property type="term" value="C:histone deacetylase complex"/>
    <property type="evidence" value="ECO:0007669"/>
    <property type="project" value="TreeGrafter"/>
</dbReference>
<evidence type="ECO:0000313" key="5">
    <source>
        <dbReference type="Proteomes" id="UP000719412"/>
    </source>
</evidence>
<protein>
    <recommendedName>
        <fullName evidence="3">Histone deacetylase domain-containing protein</fullName>
    </recommendedName>
</protein>
<keyword evidence="5" id="KW-1185">Reference proteome</keyword>
<feature type="domain" description="Histone deacetylase" evidence="3">
    <location>
        <begin position="85"/>
        <end position="383"/>
    </location>
</feature>
<dbReference type="PRINTS" id="PR01270">
    <property type="entry name" value="HDASUPER"/>
</dbReference>
<organism evidence="4 5">
    <name type="scientific">Tenebrio molitor</name>
    <name type="common">Yellow mealworm beetle</name>
    <dbReference type="NCBI Taxonomy" id="7067"/>
    <lineage>
        <taxon>Eukaryota</taxon>
        <taxon>Metazoa</taxon>
        <taxon>Ecdysozoa</taxon>
        <taxon>Arthropoda</taxon>
        <taxon>Hexapoda</taxon>
        <taxon>Insecta</taxon>
        <taxon>Pterygota</taxon>
        <taxon>Neoptera</taxon>
        <taxon>Endopterygota</taxon>
        <taxon>Coleoptera</taxon>
        <taxon>Polyphaga</taxon>
        <taxon>Cucujiformia</taxon>
        <taxon>Tenebrionidae</taxon>
        <taxon>Tenebrio</taxon>
    </lineage>
</organism>
<dbReference type="InterPro" id="IPR023696">
    <property type="entry name" value="Ureohydrolase_dom_sf"/>
</dbReference>
<dbReference type="AlphaFoldDB" id="A0A8J6LF07"/>
<dbReference type="CDD" id="cd10002">
    <property type="entry name" value="HDAC10_HDAC6-dom1"/>
    <property type="match status" value="1"/>
</dbReference>
<dbReference type="InterPro" id="IPR037138">
    <property type="entry name" value="His_deacetylse_dom_sf"/>
</dbReference>
<dbReference type="Gene3D" id="3.40.800.20">
    <property type="entry name" value="Histone deacetylase domain"/>
    <property type="match status" value="2"/>
</dbReference>
<feature type="region of interest" description="Disordered" evidence="2">
    <location>
        <begin position="1"/>
        <end position="40"/>
    </location>
</feature>
<gene>
    <name evidence="4" type="ORF">GEV33_002227</name>
</gene>